<keyword evidence="2" id="KW-1185">Reference proteome</keyword>
<proteinExistence type="predicted"/>
<protein>
    <submittedName>
        <fullName evidence="3">Uncharacterized protein LOC115888429 isoform X2</fullName>
    </submittedName>
</protein>
<name>A0A6J2YLK3_SITOR</name>
<dbReference type="Proteomes" id="UP000504635">
    <property type="component" value="Unplaced"/>
</dbReference>
<reference evidence="3" key="1">
    <citation type="submission" date="2025-08" db="UniProtKB">
        <authorList>
            <consortium name="RefSeq"/>
        </authorList>
    </citation>
    <scope>IDENTIFICATION</scope>
    <source>
        <tissue evidence="3">Gonads</tissue>
    </source>
</reference>
<evidence type="ECO:0000313" key="3">
    <source>
        <dbReference type="RefSeq" id="XP_030764034.1"/>
    </source>
</evidence>
<keyword evidence="1" id="KW-0472">Membrane</keyword>
<accession>A0A6J2YLK3</accession>
<keyword evidence="1" id="KW-0812">Transmembrane</keyword>
<evidence type="ECO:0000256" key="1">
    <source>
        <dbReference type="SAM" id="Phobius"/>
    </source>
</evidence>
<dbReference type="OrthoDB" id="6781428at2759"/>
<feature type="transmembrane region" description="Helical" evidence="1">
    <location>
        <begin position="168"/>
        <end position="190"/>
    </location>
</feature>
<evidence type="ECO:0000313" key="2">
    <source>
        <dbReference type="Proteomes" id="UP000504635"/>
    </source>
</evidence>
<dbReference type="RefSeq" id="XP_030764034.1">
    <property type="nucleotide sequence ID" value="XM_030908174.1"/>
</dbReference>
<gene>
    <name evidence="3" type="primary">LOC115888429</name>
</gene>
<dbReference type="PANTHER" id="PTHR10773">
    <property type="entry name" value="DNA-DIRECTED RNA POLYMERASES I, II, AND III SUBUNIT RPABC2"/>
    <property type="match status" value="1"/>
</dbReference>
<keyword evidence="1" id="KW-1133">Transmembrane helix</keyword>
<organism evidence="2 3">
    <name type="scientific">Sitophilus oryzae</name>
    <name type="common">Rice weevil</name>
    <name type="synonym">Curculio oryzae</name>
    <dbReference type="NCBI Taxonomy" id="7048"/>
    <lineage>
        <taxon>Eukaryota</taxon>
        <taxon>Metazoa</taxon>
        <taxon>Ecdysozoa</taxon>
        <taxon>Arthropoda</taxon>
        <taxon>Hexapoda</taxon>
        <taxon>Insecta</taxon>
        <taxon>Pterygota</taxon>
        <taxon>Neoptera</taxon>
        <taxon>Endopterygota</taxon>
        <taxon>Coleoptera</taxon>
        <taxon>Polyphaga</taxon>
        <taxon>Cucujiformia</taxon>
        <taxon>Curculionidae</taxon>
        <taxon>Dryophthorinae</taxon>
        <taxon>Sitophilus</taxon>
    </lineage>
</organism>
<dbReference type="PANTHER" id="PTHR10773:SF19">
    <property type="match status" value="1"/>
</dbReference>
<dbReference type="AlphaFoldDB" id="A0A6J2YLK3"/>
<sequence length="203" mass="23306">MDNSENEEASIIKLKRKRNVDEWKSVKNKRLKAKGLEYTAKKGKKSARITGERCRCQRKCLTSFSAEEMTRILENFNSIGDHVAQNVYLQGLITISPVNQKRKGVFKKKFNFSYKVHIGEKVLSVCREGFASLHGIGTKRVRNISASKTVAAVPSDSRGKHRNRKTNYVVLLFNLLTHIYKVFHIILYTMDRAVSEEGIYHRS</sequence>
<dbReference type="GeneID" id="115888429"/>